<dbReference type="SMART" id="SM00490">
    <property type="entry name" value="HELICc"/>
    <property type="match status" value="1"/>
</dbReference>
<feature type="region of interest" description="Disordered" evidence="11">
    <location>
        <begin position="951"/>
        <end position="972"/>
    </location>
</feature>
<dbReference type="InterPro" id="IPR027417">
    <property type="entry name" value="P-loop_NTPase"/>
</dbReference>
<dbReference type="PANTHER" id="PTHR18934:SF99">
    <property type="entry name" value="ATP-DEPENDENT RNA HELICASE DHX37-RELATED"/>
    <property type="match status" value="1"/>
</dbReference>
<feature type="region of interest" description="Disordered" evidence="11">
    <location>
        <begin position="662"/>
        <end position="716"/>
    </location>
</feature>
<comment type="caution">
    <text evidence="14">The sequence shown here is derived from an EMBL/GenBank/DDBJ whole genome shotgun (WGS) entry which is preliminary data.</text>
</comment>
<dbReference type="InterPro" id="IPR048333">
    <property type="entry name" value="HA2_WH"/>
</dbReference>
<dbReference type="InterPro" id="IPR011709">
    <property type="entry name" value="DEAD-box_helicase_OB_fold"/>
</dbReference>
<keyword evidence="15" id="KW-1185">Reference proteome</keyword>
<dbReference type="PANTHER" id="PTHR18934">
    <property type="entry name" value="ATP-DEPENDENT RNA HELICASE"/>
    <property type="match status" value="1"/>
</dbReference>
<evidence type="ECO:0000256" key="9">
    <source>
        <dbReference type="ARBA" id="ARBA00023242"/>
    </source>
</evidence>
<dbReference type="PROSITE" id="PS51192">
    <property type="entry name" value="HELICASE_ATP_BIND_1"/>
    <property type="match status" value="1"/>
</dbReference>
<dbReference type="Pfam" id="PF00271">
    <property type="entry name" value="Helicase_C"/>
    <property type="match status" value="1"/>
</dbReference>
<dbReference type="Gene3D" id="1.20.120.1080">
    <property type="match status" value="1"/>
</dbReference>
<dbReference type="GO" id="GO:0003724">
    <property type="term" value="F:RNA helicase activity"/>
    <property type="evidence" value="ECO:0007669"/>
    <property type="project" value="UniProtKB-EC"/>
</dbReference>
<evidence type="ECO:0000256" key="6">
    <source>
        <dbReference type="ARBA" id="ARBA00022806"/>
    </source>
</evidence>
<evidence type="ECO:0000313" key="15">
    <source>
        <dbReference type="Proteomes" id="UP000033140"/>
    </source>
</evidence>
<dbReference type="GO" id="GO:0016787">
    <property type="term" value="F:hydrolase activity"/>
    <property type="evidence" value="ECO:0007669"/>
    <property type="project" value="UniProtKB-KW"/>
</dbReference>
<accession>A0A0E9N7Z2</accession>
<dbReference type="Pfam" id="PF00270">
    <property type="entry name" value="DEAD"/>
    <property type="match status" value="1"/>
</dbReference>
<dbReference type="InterPro" id="IPR002464">
    <property type="entry name" value="DNA/RNA_helicase_DEAH_CS"/>
</dbReference>
<dbReference type="PROSITE" id="PS51194">
    <property type="entry name" value="HELICASE_CTER"/>
    <property type="match status" value="1"/>
</dbReference>
<dbReference type="GO" id="GO:0005730">
    <property type="term" value="C:nucleolus"/>
    <property type="evidence" value="ECO:0007669"/>
    <property type="project" value="UniProtKB-SubCell"/>
</dbReference>
<reference evidence="14 15" key="3">
    <citation type="journal article" date="2015" name="Genome Announc.">
        <title>Draft Genome Sequence of the Archiascomycetous Yeast Saitoella complicata.</title>
        <authorList>
            <person name="Yamauchi K."/>
            <person name="Kondo S."/>
            <person name="Hamamoto M."/>
            <person name="Takahashi Y."/>
            <person name="Ogura Y."/>
            <person name="Hayashi T."/>
            <person name="Nishida H."/>
        </authorList>
    </citation>
    <scope>NUCLEOTIDE SEQUENCE [LARGE SCALE GENOMIC DNA]</scope>
    <source>
        <strain evidence="14 15">NRRL Y-17804</strain>
    </source>
</reference>
<sequence>MRGSVHPAPRRPGRKSIFRIGAAQWNFNHLHVLLVQLQSAPLSMAWNKKERFNAKARQSAELTKLPGDAVDSNADVLIPLSTQEKEKRREVLRQQMQPEGQQMSSKKKKRLDKYIETKLKKEDSKALIEKLAASKVDTSLMHSAKNLGRAKETKRERLRRALNEERRGINANPSEELYREYPAMNEDNVDGFGYQDGSSDDEDAPALPVPSSVAQPLIPTAAPVGSGLKRSSEDGAQQPLTKRPKKAAKLAYNWRAQLAAQKGKAQDDDDSADSSDESDMSDTSDAGSWHGFEDTPDSSEKLGSTVAPDISETSPPKPAASAPTASFKQWAQQKLDEQSNTVSADPDQGVVYEFEAIDPSKLPPTRRDGTTPPPAELVSLSSAADRKSFFVSFDRPEEVQASRLLLPVVAEEQRIMEAVHSNLCIVICGETGSGKTTQVPQFLLEAGFANPDGDTPGMIGVTQPRRVAAVSMANRVAAELGKSGEDKVAYQIRFDATVKATTALKFMTDGVLLRELASDFLLQKYSVIIIDEAHERSINTDILIGVVSRVLRLRDQLSKEEGSTIKPLRLIIMSATLRVTDFTENKSLFPTPPPVLKVDARQYPVSIHFSRKTAYLDYVGETFKKVCKIHERLPHGAILVFLTGQNEIQQLCAKLRKKYPQSGLTPAASQDSSRTPKVQISGRNAGIEVEDLDLGDDSGEVLNDDMSIDESDDDDIEFPLAEGEDERDTAQPLHVLPLYSLLPTKEQMRVFEAPPEGSRLCVVATNVAETSLTIPGVRYVVDSGRAKERHYDEVSGVQSFDISWVSQASAAQRAGRAGRTGPGHCYRLFSSAVFERDFIPFTKAEILRSPIEGIVLQMKSMNIDNVINFPFPTPPDRVSLRKAENLLVFLGALNADKQITELGRTMAVFPLAPRFSKMLIIGQQHGCMPYIIAIVAALSVGEPFLREEALEGAEDDEATEDGEGQERRHTAVSKAEMSFVKNASVKESEQRKAQRKSYFIAQRRFTGLDPLCDIIKLLTAVCAYEYEGGTSTFCEQNFLRAKTMHDIHKLRQQISAIVQMNCPGVLDRFEAKLPPPTILQIKAIKQIVAAGFIDQVAIKADLLPKNQIRGSKATMQNIPYVTLFPSSSPREGQDPAVYIHASSTLMTASPAAAPDYIIYHELHRASGGSGRIRMKPLTVISGAQLAALAGPTPLITHSKPLEHPYAPRVLADSRGQKRECWVVPTMAAIGSVGPGWQLPPRKVVQVLEHGRWVNN</sequence>
<feature type="compositionally biased region" description="Acidic residues" evidence="11">
    <location>
        <begin position="267"/>
        <end position="282"/>
    </location>
</feature>
<dbReference type="GO" id="GO:0003723">
    <property type="term" value="F:RNA binding"/>
    <property type="evidence" value="ECO:0007669"/>
    <property type="project" value="UniProtKB-KW"/>
</dbReference>
<dbReference type="GO" id="GO:0000462">
    <property type="term" value="P:maturation of SSU-rRNA from tricistronic rRNA transcript (SSU-rRNA, 5.8S rRNA, LSU-rRNA)"/>
    <property type="evidence" value="ECO:0007669"/>
    <property type="project" value="TreeGrafter"/>
</dbReference>
<keyword evidence="4" id="KW-0547">Nucleotide-binding</keyword>
<evidence type="ECO:0000256" key="4">
    <source>
        <dbReference type="ARBA" id="ARBA00022741"/>
    </source>
</evidence>
<feature type="region of interest" description="Disordered" evidence="11">
    <location>
        <begin position="161"/>
        <end position="377"/>
    </location>
</feature>
<comment type="subcellular location">
    <subcellularLocation>
        <location evidence="1">Nucleus</location>
        <location evidence="1">Nucleolus</location>
    </subcellularLocation>
</comment>
<evidence type="ECO:0000256" key="10">
    <source>
        <dbReference type="ARBA" id="ARBA00047984"/>
    </source>
</evidence>
<protein>
    <recommendedName>
        <fullName evidence="3">RNA helicase</fullName>
        <ecNumber evidence="3">3.6.4.13</ecNumber>
    </recommendedName>
</protein>
<dbReference type="InterPro" id="IPR001650">
    <property type="entry name" value="Helicase_C-like"/>
</dbReference>
<dbReference type="Pfam" id="PF21010">
    <property type="entry name" value="HA2_C"/>
    <property type="match status" value="1"/>
</dbReference>
<dbReference type="FunFam" id="3.40.50.300:FF:000637">
    <property type="entry name" value="ATP-dependent RNA helicase DHX37/DHR1"/>
    <property type="match status" value="1"/>
</dbReference>
<evidence type="ECO:0000256" key="2">
    <source>
        <dbReference type="ARBA" id="ARBA00008792"/>
    </source>
</evidence>
<feature type="compositionally biased region" description="Polar residues" evidence="11">
    <location>
        <begin position="662"/>
        <end position="682"/>
    </location>
</feature>
<dbReference type="OMA" id="FCYLDDK"/>
<evidence type="ECO:0000256" key="1">
    <source>
        <dbReference type="ARBA" id="ARBA00004604"/>
    </source>
</evidence>
<dbReference type="Proteomes" id="UP000033140">
    <property type="component" value="Unassembled WGS sequence"/>
</dbReference>
<evidence type="ECO:0000256" key="8">
    <source>
        <dbReference type="ARBA" id="ARBA00022884"/>
    </source>
</evidence>
<dbReference type="Pfam" id="PF07717">
    <property type="entry name" value="OB_NTP_bind"/>
    <property type="match status" value="1"/>
</dbReference>
<dbReference type="CDD" id="cd18791">
    <property type="entry name" value="SF2_C_RHA"/>
    <property type="match status" value="1"/>
</dbReference>
<gene>
    <name evidence="14" type="ORF">G7K_0154-t1</name>
</gene>
<feature type="domain" description="Helicase ATP-binding" evidence="12">
    <location>
        <begin position="416"/>
        <end position="595"/>
    </location>
</feature>
<feature type="domain" description="Helicase C-terminal" evidence="13">
    <location>
        <begin position="625"/>
        <end position="862"/>
    </location>
</feature>
<comment type="similarity">
    <text evidence="2">Belongs to the DEAD box helicase family. DEAH subfamily.</text>
</comment>
<evidence type="ECO:0000256" key="3">
    <source>
        <dbReference type="ARBA" id="ARBA00012552"/>
    </source>
</evidence>
<dbReference type="InterPro" id="IPR014001">
    <property type="entry name" value="Helicase_ATP-bd"/>
</dbReference>
<evidence type="ECO:0000259" key="12">
    <source>
        <dbReference type="PROSITE" id="PS51192"/>
    </source>
</evidence>
<dbReference type="InterPro" id="IPR011545">
    <property type="entry name" value="DEAD/DEAH_box_helicase_dom"/>
</dbReference>
<evidence type="ECO:0000256" key="5">
    <source>
        <dbReference type="ARBA" id="ARBA00022801"/>
    </source>
</evidence>
<evidence type="ECO:0000256" key="11">
    <source>
        <dbReference type="SAM" id="MobiDB-lite"/>
    </source>
</evidence>
<proteinExistence type="inferred from homology"/>
<keyword evidence="9" id="KW-0539">Nucleus</keyword>
<dbReference type="SUPFAM" id="SSF52540">
    <property type="entry name" value="P-loop containing nucleoside triphosphate hydrolases"/>
    <property type="match status" value="1"/>
</dbReference>
<dbReference type="Pfam" id="PF04408">
    <property type="entry name" value="WHD_HA2"/>
    <property type="match status" value="1"/>
</dbReference>
<organism evidence="14 15">
    <name type="scientific">Saitoella complicata (strain BCRC 22490 / CBS 7301 / JCM 7358 / NBRC 10748 / NRRL Y-17804)</name>
    <dbReference type="NCBI Taxonomy" id="698492"/>
    <lineage>
        <taxon>Eukaryota</taxon>
        <taxon>Fungi</taxon>
        <taxon>Dikarya</taxon>
        <taxon>Ascomycota</taxon>
        <taxon>Taphrinomycotina</taxon>
        <taxon>Taphrinomycotina incertae sedis</taxon>
        <taxon>Saitoella</taxon>
    </lineage>
</organism>
<evidence type="ECO:0000256" key="7">
    <source>
        <dbReference type="ARBA" id="ARBA00022840"/>
    </source>
</evidence>
<dbReference type="PROSITE" id="PS00690">
    <property type="entry name" value="DEAH_ATP_HELICASE"/>
    <property type="match status" value="1"/>
</dbReference>
<dbReference type="CDD" id="cd17982">
    <property type="entry name" value="DEXHc_DHX37"/>
    <property type="match status" value="1"/>
</dbReference>
<keyword evidence="8" id="KW-0694">RNA-binding</keyword>
<keyword evidence="6" id="KW-0347">Helicase</keyword>
<feature type="compositionally biased region" description="Acidic residues" evidence="11">
    <location>
        <begin position="951"/>
        <end position="963"/>
    </location>
</feature>
<dbReference type="GO" id="GO:0005524">
    <property type="term" value="F:ATP binding"/>
    <property type="evidence" value="ECO:0007669"/>
    <property type="project" value="UniProtKB-KW"/>
</dbReference>
<feature type="compositionally biased region" description="Acidic residues" evidence="11">
    <location>
        <begin position="688"/>
        <end position="716"/>
    </location>
</feature>
<dbReference type="SMART" id="SM00487">
    <property type="entry name" value="DEXDc"/>
    <property type="match status" value="1"/>
</dbReference>
<keyword evidence="7" id="KW-0067">ATP-binding</keyword>
<evidence type="ECO:0000259" key="13">
    <source>
        <dbReference type="PROSITE" id="PS51194"/>
    </source>
</evidence>
<dbReference type="InterPro" id="IPR007502">
    <property type="entry name" value="Helicase-assoc_dom"/>
</dbReference>
<reference evidence="14 15" key="1">
    <citation type="journal article" date="2011" name="J. Gen. Appl. Microbiol.">
        <title>Draft genome sequencing of the enigmatic yeast Saitoella complicata.</title>
        <authorList>
            <person name="Nishida H."/>
            <person name="Hamamoto M."/>
            <person name="Sugiyama J."/>
        </authorList>
    </citation>
    <scope>NUCLEOTIDE SEQUENCE [LARGE SCALE GENOMIC DNA]</scope>
    <source>
        <strain evidence="14 15">NRRL Y-17804</strain>
    </source>
</reference>
<dbReference type="FunFam" id="3.40.50.300:FF:003770">
    <property type="entry name" value="ATP-dependent RNA helicase DHR1, putative"/>
    <property type="match status" value="1"/>
</dbReference>
<feature type="compositionally biased region" description="Polar residues" evidence="11">
    <location>
        <begin position="327"/>
        <end position="343"/>
    </location>
</feature>
<dbReference type="Gene3D" id="3.40.50.300">
    <property type="entry name" value="P-loop containing nucleotide triphosphate hydrolases"/>
    <property type="match status" value="2"/>
</dbReference>
<dbReference type="SMART" id="SM00847">
    <property type="entry name" value="HA2"/>
    <property type="match status" value="1"/>
</dbReference>
<feature type="compositionally biased region" description="Low complexity" evidence="11">
    <location>
        <begin position="311"/>
        <end position="326"/>
    </location>
</feature>
<keyword evidence="5" id="KW-0378">Hydrolase</keyword>
<dbReference type="EC" id="3.6.4.13" evidence="3"/>
<evidence type="ECO:0000313" key="14">
    <source>
        <dbReference type="EMBL" id="GAO45908.1"/>
    </source>
</evidence>
<comment type="catalytic activity">
    <reaction evidence="10">
        <text>ATP + H2O = ADP + phosphate + H(+)</text>
        <dbReference type="Rhea" id="RHEA:13065"/>
        <dbReference type="ChEBI" id="CHEBI:15377"/>
        <dbReference type="ChEBI" id="CHEBI:15378"/>
        <dbReference type="ChEBI" id="CHEBI:30616"/>
        <dbReference type="ChEBI" id="CHEBI:43474"/>
        <dbReference type="ChEBI" id="CHEBI:456216"/>
        <dbReference type="EC" id="3.6.4.13"/>
    </reaction>
</comment>
<dbReference type="STRING" id="698492.A0A0E9N7Z2"/>
<name>A0A0E9N7Z2_SAICN</name>
<dbReference type="EMBL" id="BACD03000001">
    <property type="protein sequence ID" value="GAO45908.1"/>
    <property type="molecule type" value="Genomic_DNA"/>
</dbReference>
<dbReference type="AlphaFoldDB" id="A0A0E9N7Z2"/>
<dbReference type="GO" id="GO:0005681">
    <property type="term" value="C:spliceosomal complex"/>
    <property type="evidence" value="ECO:0007669"/>
    <property type="project" value="UniProtKB-ARBA"/>
</dbReference>
<reference evidence="14 15" key="2">
    <citation type="journal article" date="2014" name="J. Gen. Appl. Microbiol.">
        <title>The early diverging ascomycetous budding yeast Saitoella complicata has three histone deacetylases belonging to the Clr6, Hos2, and Rpd3 lineages.</title>
        <authorList>
            <person name="Nishida H."/>
            <person name="Matsumoto T."/>
            <person name="Kondo S."/>
            <person name="Hamamoto M."/>
            <person name="Yoshikawa H."/>
        </authorList>
    </citation>
    <scope>NUCLEOTIDE SEQUENCE [LARGE SCALE GENOMIC DNA]</scope>
    <source>
        <strain evidence="14 15">NRRL Y-17804</strain>
    </source>
</reference>